<dbReference type="InterPro" id="IPR017853">
    <property type="entry name" value="GH"/>
</dbReference>
<dbReference type="SUPFAM" id="SSF49452">
    <property type="entry name" value="Starch-binding domain-like"/>
    <property type="match status" value="1"/>
</dbReference>
<dbReference type="InterPro" id="IPR013784">
    <property type="entry name" value="Carb-bd-like_fold"/>
</dbReference>
<dbReference type="Pfam" id="PF09260">
    <property type="entry name" value="A_amylase_dom_C"/>
    <property type="match status" value="1"/>
</dbReference>
<dbReference type="GO" id="GO:0004556">
    <property type="term" value="F:alpha-amylase activity"/>
    <property type="evidence" value="ECO:0007669"/>
    <property type="project" value="UniProtKB-EC"/>
</dbReference>
<dbReference type="Gene3D" id="2.60.40.1180">
    <property type="entry name" value="Golgi alpha-mannosidase II"/>
    <property type="match status" value="1"/>
</dbReference>
<evidence type="ECO:0000256" key="12">
    <source>
        <dbReference type="ARBA" id="ARBA00023295"/>
    </source>
</evidence>
<evidence type="ECO:0000256" key="3">
    <source>
        <dbReference type="ARBA" id="ARBA00008061"/>
    </source>
</evidence>
<keyword evidence="8" id="KW-0106">Calcium</keyword>
<evidence type="ECO:0000256" key="4">
    <source>
        <dbReference type="ARBA" id="ARBA00012595"/>
    </source>
</evidence>
<dbReference type="AlphaFoldDB" id="A0A9Q8LF37"/>
<keyword evidence="9" id="KW-1015">Disulfide bond</keyword>
<reference evidence="16" key="1">
    <citation type="submission" date="2021-12" db="EMBL/GenBank/DDBJ databases">
        <authorList>
            <person name="Zaccaron A."/>
            <person name="Stergiopoulos I."/>
        </authorList>
    </citation>
    <scope>NUCLEOTIDE SEQUENCE</scope>
    <source>
        <strain evidence="16">Race5_Kim</strain>
    </source>
</reference>
<dbReference type="Pfam" id="PF00686">
    <property type="entry name" value="CBM_20"/>
    <property type="match status" value="1"/>
</dbReference>
<dbReference type="SMART" id="SM00642">
    <property type="entry name" value="Aamy"/>
    <property type="match status" value="1"/>
</dbReference>
<dbReference type="GO" id="GO:2001070">
    <property type="term" value="F:starch binding"/>
    <property type="evidence" value="ECO:0007669"/>
    <property type="project" value="InterPro"/>
</dbReference>
<evidence type="ECO:0000313" key="17">
    <source>
        <dbReference type="Proteomes" id="UP000756132"/>
    </source>
</evidence>
<dbReference type="CDD" id="cd11319">
    <property type="entry name" value="AmyAc_euk_AmyA"/>
    <property type="match status" value="1"/>
</dbReference>
<proteinExistence type="inferred from homology"/>
<evidence type="ECO:0000256" key="2">
    <source>
        <dbReference type="ARBA" id="ARBA00001913"/>
    </source>
</evidence>
<accession>A0A9Q8LF37</accession>
<dbReference type="OrthoDB" id="204980at2759"/>
<dbReference type="KEGG" id="ffu:CLAFUR5_04850"/>
<name>A0A9Q8LF37_PASFU</name>
<keyword evidence="12" id="KW-0326">Glycosidase</keyword>
<dbReference type="Gene3D" id="2.60.40.10">
    <property type="entry name" value="Immunoglobulins"/>
    <property type="match status" value="1"/>
</dbReference>
<feature type="domain" description="CBM20" evidence="15">
    <location>
        <begin position="548"/>
        <end position="655"/>
    </location>
</feature>
<dbReference type="Pfam" id="PF00128">
    <property type="entry name" value="Alpha-amylase"/>
    <property type="match status" value="1"/>
</dbReference>
<keyword evidence="11" id="KW-0119">Carbohydrate metabolism</keyword>
<reference evidence="16" key="2">
    <citation type="journal article" date="2022" name="Microb. Genom.">
        <title>A chromosome-scale genome assembly of the tomato pathogen Cladosporium fulvum reveals a compartmentalized genome architecture and the presence of a dispensable chromosome.</title>
        <authorList>
            <person name="Zaccaron A.Z."/>
            <person name="Chen L.H."/>
            <person name="Samaras A."/>
            <person name="Stergiopoulos I."/>
        </authorList>
    </citation>
    <scope>NUCLEOTIDE SEQUENCE</scope>
    <source>
        <strain evidence="16">Race5_Kim</strain>
    </source>
</reference>
<evidence type="ECO:0000256" key="7">
    <source>
        <dbReference type="ARBA" id="ARBA00022801"/>
    </source>
</evidence>
<evidence type="ECO:0000256" key="10">
    <source>
        <dbReference type="ARBA" id="ARBA00023180"/>
    </source>
</evidence>
<dbReference type="PROSITE" id="PS51166">
    <property type="entry name" value="CBM20"/>
    <property type="match status" value="1"/>
</dbReference>
<keyword evidence="7" id="KW-0378">Hydrolase</keyword>
<dbReference type="GO" id="GO:0000272">
    <property type="term" value="P:polysaccharide catabolic process"/>
    <property type="evidence" value="ECO:0007669"/>
    <property type="project" value="UniProtKB-KW"/>
</dbReference>
<dbReference type="PANTHER" id="PTHR10357">
    <property type="entry name" value="ALPHA-AMYLASE FAMILY MEMBER"/>
    <property type="match status" value="1"/>
</dbReference>
<comment type="similarity">
    <text evidence="3">Belongs to the glycosyl hydrolase 13 family.</text>
</comment>
<evidence type="ECO:0000256" key="11">
    <source>
        <dbReference type="ARBA" id="ARBA00023277"/>
    </source>
</evidence>
<dbReference type="RefSeq" id="XP_047760593.1">
    <property type="nucleotide sequence ID" value="XM_047903998.1"/>
</dbReference>
<comment type="cofactor">
    <cofactor evidence="2">
        <name>Ca(2+)</name>
        <dbReference type="ChEBI" id="CHEBI:29108"/>
    </cofactor>
</comment>
<evidence type="ECO:0000256" key="9">
    <source>
        <dbReference type="ARBA" id="ARBA00023157"/>
    </source>
</evidence>
<keyword evidence="10" id="KW-0325">Glycoprotein</keyword>
<feature type="signal peptide" evidence="14">
    <location>
        <begin position="1"/>
        <end position="20"/>
    </location>
</feature>
<dbReference type="InterPro" id="IPR002044">
    <property type="entry name" value="CBM20"/>
</dbReference>
<dbReference type="Gene3D" id="3.20.20.80">
    <property type="entry name" value="Glycosidases"/>
    <property type="match status" value="1"/>
</dbReference>
<dbReference type="GO" id="GO:0005509">
    <property type="term" value="F:calcium ion binding"/>
    <property type="evidence" value="ECO:0007669"/>
    <property type="project" value="InterPro"/>
</dbReference>
<evidence type="ECO:0000259" key="15">
    <source>
        <dbReference type="PROSITE" id="PS51166"/>
    </source>
</evidence>
<evidence type="ECO:0000256" key="8">
    <source>
        <dbReference type="ARBA" id="ARBA00022837"/>
    </source>
</evidence>
<comment type="catalytic activity">
    <reaction evidence="1">
        <text>Endohydrolysis of (1-&gt;4)-alpha-D-glucosidic linkages in polysaccharides containing three or more (1-&gt;4)-alpha-linked D-glucose units.</text>
        <dbReference type="EC" id="3.2.1.1"/>
    </reaction>
</comment>
<dbReference type="SUPFAM" id="SSF51011">
    <property type="entry name" value="Glycosyl hydrolase domain"/>
    <property type="match status" value="1"/>
</dbReference>
<dbReference type="FunFam" id="3.20.20.80:FF:000120">
    <property type="entry name" value="Alpha-amylase A"/>
    <property type="match status" value="1"/>
</dbReference>
<evidence type="ECO:0000256" key="13">
    <source>
        <dbReference type="ARBA" id="ARBA00023326"/>
    </source>
</evidence>
<dbReference type="SMART" id="SM01065">
    <property type="entry name" value="CBM_2"/>
    <property type="match status" value="1"/>
</dbReference>
<dbReference type="InterPro" id="IPR013780">
    <property type="entry name" value="Glyco_hydro_b"/>
</dbReference>
<protein>
    <recommendedName>
        <fullName evidence="4">alpha-amylase</fullName>
        <ecNumber evidence="4">3.2.1.1</ecNumber>
    </recommendedName>
</protein>
<dbReference type="EC" id="3.2.1.1" evidence="4"/>
<dbReference type="PANTHER" id="PTHR10357:SF215">
    <property type="entry name" value="ALPHA-AMYLASE 1"/>
    <property type="match status" value="1"/>
</dbReference>
<dbReference type="Proteomes" id="UP000756132">
    <property type="component" value="Chromosome 4"/>
</dbReference>
<dbReference type="InterPro" id="IPR006047">
    <property type="entry name" value="GH13_cat_dom"/>
</dbReference>
<keyword evidence="17" id="KW-1185">Reference proteome</keyword>
<evidence type="ECO:0000313" key="16">
    <source>
        <dbReference type="EMBL" id="UJO16227.1"/>
    </source>
</evidence>
<feature type="chain" id="PRO_5040513340" description="alpha-amylase" evidence="14">
    <location>
        <begin position="21"/>
        <end position="655"/>
    </location>
</feature>
<sequence length="655" mass="70083">MWSLQAIPLLFGAALALSSAEWRSQSIYQVVTDRFARSDGSTSAPCNWGSYCGGNWQGIISRLDYIQGMGFTAVWISPVVKNIASTPYGDPYHGYWASDLYSLNPAFGTADDLKALAAALHARGMYLMVDVVANHMAFNGAPERIDYSTIVPFNSQSQYHPYCAIDWSNKTSVQYCWAGDKIVSLPDLRTEDQAVQETLNTWIKQLVSNYSIDGLRLDSAMSVNPSFWPTFVASSGVYAVGEVLDGNPTTMCAWQGYMPGTINYAAYYWIVRAFQSTTATMSELANNIQWQNYTCKDTTLLGNFIENHDNPRFPSITQDPVLLVNALSFAMLNDGIPIIYYGQEQGFDGKTDPYNREPLWPSNYNTGTSQYTYIKSLNAARHLAQAKDIGYATSKSTVVYSDTKTLATLKGSIKGAGLLSIFSNLGASADSKSVTIKGGSTGFAANTQFTDLLSCKVFTTDGNGDLAVTISSGLPRTLYRTSALAGSDPCVSSNVRTSINAAQILAATTSRLTTSTGSTLSTATSSLLAATSTSTTEPKASAAAAGSPQPICNIAVTFNASVPSWALTIRVVGSIPQLGSWSPAQGVTLTSSGSTTSGAVRSAIVNIPAGTTFQYKFVSVGSDGYVTWEKDPNRSFAVTSDCGRSTAVVSGSWQS</sequence>
<dbReference type="EMBL" id="CP090166">
    <property type="protein sequence ID" value="UJO16227.1"/>
    <property type="molecule type" value="Genomic_DNA"/>
</dbReference>
<evidence type="ECO:0000256" key="5">
    <source>
        <dbReference type="ARBA" id="ARBA00022723"/>
    </source>
</evidence>
<gene>
    <name evidence="16" type="ORF">CLAFUR5_04850</name>
</gene>
<evidence type="ECO:0000256" key="14">
    <source>
        <dbReference type="SAM" id="SignalP"/>
    </source>
</evidence>
<dbReference type="GeneID" id="71984728"/>
<dbReference type="InterPro" id="IPR013783">
    <property type="entry name" value="Ig-like_fold"/>
</dbReference>
<organism evidence="16 17">
    <name type="scientific">Passalora fulva</name>
    <name type="common">Tomato leaf mold</name>
    <name type="synonym">Cladosporium fulvum</name>
    <dbReference type="NCBI Taxonomy" id="5499"/>
    <lineage>
        <taxon>Eukaryota</taxon>
        <taxon>Fungi</taxon>
        <taxon>Dikarya</taxon>
        <taxon>Ascomycota</taxon>
        <taxon>Pezizomycotina</taxon>
        <taxon>Dothideomycetes</taxon>
        <taxon>Dothideomycetidae</taxon>
        <taxon>Mycosphaerellales</taxon>
        <taxon>Mycosphaerellaceae</taxon>
        <taxon>Fulvia</taxon>
    </lineage>
</organism>
<dbReference type="SUPFAM" id="SSF51445">
    <property type="entry name" value="(Trans)glycosidases"/>
    <property type="match status" value="1"/>
</dbReference>
<keyword evidence="6 14" id="KW-0732">Signal</keyword>
<keyword evidence="5" id="KW-0479">Metal-binding</keyword>
<evidence type="ECO:0000256" key="1">
    <source>
        <dbReference type="ARBA" id="ARBA00000548"/>
    </source>
</evidence>
<evidence type="ECO:0000256" key="6">
    <source>
        <dbReference type="ARBA" id="ARBA00022729"/>
    </source>
</evidence>
<keyword evidence="13" id="KW-0624">Polysaccharide degradation</keyword>
<dbReference type="InterPro" id="IPR015340">
    <property type="entry name" value="A_amylase_C_dom"/>
</dbReference>